<gene>
    <name evidence="1" type="ORF">RHP80_17680</name>
</gene>
<sequence length="83" mass="9487">MMKTELLISQEARDLGNKLIRGMNINSGYGLANLLGVNSCYDNHQAVLIWTFHQIEEDPSLRDLIKIKKLFLSFFPESAYQLA</sequence>
<name>A0AB38Z1Z0_9GAMM</name>
<dbReference type="Proteomes" id="UP001256400">
    <property type="component" value="Plasmid unnamed2"/>
</dbReference>
<protein>
    <submittedName>
        <fullName evidence="1">Uncharacterized protein</fullName>
    </submittedName>
</protein>
<proteinExistence type="predicted"/>
<reference evidence="1" key="1">
    <citation type="submission" date="2023-09" db="EMBL/GenBank/DDBJ databases">
        <title>Acinetobacter soli.</title>
        <authorList>
            <person name="Kim B."/>
            <person name="Kim D."/>
            <person name="Park D."/>
        </authorList>
    </citation>
    <scope>NUCLEOTIDE SEQUENCE</scope>
    <source>
        <strain evidence="1">2023.05</strain>
        <plasmid evidence="1">unnamed2</plasmid>
    </source>
</reference>
<dbReference type="AlphaFoldDB" id="A0AB38Z1Z0"/>
<keyword evidence="1" id="KW-0614">Plasmid</keyword>
<dbReference type="EMBL" id="CP134208">
    <property type="protein sequence ID" value="WND07464.1"/>
    <property type="molecule type" value="Genomic_DNA"/>
</dbReference>
<evidence type="ECO:0000313" key="2">
    <source>
        <dbReference type="Proteomes" id="UP001256400"/>
    </source>
</evidence>
<organism evidence="1 2">
    <name type="scientific">Acinetobacter soli</name>
    <dbReference type="NCBI Taxonomy" id="487316"/>
    <lineage>
        <taxon>Bacteria</taxon>
        <taxon>Pseudomonadati</taxon>
        <taxon>Pseudomonadota</taxon>
        <taxon>Gammaproteobacteria</taxon>
        <taxon>Moraxellales</taxon>
        <taxon>Moraxellaceae</taxon>
        <taxon>Acinetobacter</taxon>
    </lineage>
</organism>
<geneLocation type="plasmid" evidence="1 2">
    <name>unnamed2</name>
</geneLocation>
<accession>A0AB38Z1Z0</accession>
<evidence type="ECO:0000313" key="1">
    <source>
        <dbReference type="EMBL" id="WND07464.1"/>
    </source>
</evidence>
<dbReference type="RefSeq" id="WP_004942731.1">
    <property type="nucleotide sequence ID" value="NZ_BKFD01000035.1"/>
</dbReference>